<dbReference type="PANTHER" id="PTHR43005:SF1">
    <property type="entry name" value="SPERMIDINE_PUTRESCINE TRANSPORT SYSTEM PERMEASE PROTEIN"/>
    <property type="match status" value="1"/>
</dbReference>
<evidence type="ECO:0000256" key="2">
    <source>
        <dbReference type="ARBA" id="ARBA00022448"/>
    </source>
</evidence>
<dbReference type="Proteomes" id="UP000431913">
    <property type="component" value="Unassembled WGS sequence"/>
</dbReference>
<sequence length="298" mass="33235">MKNQKKYISKITSLCFVLPAVLVVVLLLLYPVCTSIFYSFTSKNLIKPSYKFVGLANYAKVLSDPEFLSAFLTSIKWTVLSLIGQILVGFTAALALEKIKRGRGIYRTILIIPWAFPSIVITLSWKWILNGVYGFIPNLLVKLGICSTVPQFFSNPNLVFGTLVFINIWFGAPLIMVNVLSALQTVPKDQYEAASIDGASPLQSFIHITLPHIRVVVGLLVVLRTIWVFNNFDTIYLITGGGPADLTMTVPIYAYNVGWGLKQLDASSAVTVLLLIFLLLICMLYFKILDKWEREGAQ</sequence>
<dbReference type="EMBL" id="VUNJ01000003">
    <property type="protein sequence ID" value="MST90981.1"/>
    <property type="molecule type" value="Genomic_DNA"/>
</dbReference>
<evidence type="ECO:0000256" key="4">
    <source>
        <dbReference type="ARBA" id="ARBA00022692"/>
    </source>
</evidence>
<dbReference type="RefSeq" id="WP_154521551.1">
    <property type="nucleotide sequence ID" value="NZ_JANGBT010000027.1"/>
</dbReference>
<keyword evidence="5 7" id="KW-1133">Transmembrane helix</keyword>
<evidence type="ECO:0000256" key="6">
    <source>
        <dbReference type="ARBA" id="ARBA00023136"/>
    </source>
</evidence>
<name>A0A6I2U6P0_9FIRM</name>
<proteinExistence type="inferred from homology"/>
<feature type="transmembrane region" description="Helical" evidence="7">
    <location>
        <begin position="160"/>
        <end position="184"/>
    </location>
</feature>
<comment type="similarity">
    <text evidence="7">Belongs to the binding-protein-dependent transport system permease family.</text>
</comment>
<dbReference type="GO" id="GO:0005886">
    <property type="term" value="C:plasma membrane"/>
    <property type="evidence" value="ECO:0007669"/>
    <property type="project" value="UniProtKB-SubCell"/>
</dbReference>
<feature type="transmembrane region" description="Helical" evidence="7">
    <location>
        <begin position="235"/>
        <end position="254"/>
    </location>
</feature>
<dbReference type="AlphaFoldDB" id="A0A6I2U6P0"/>
<reference evidence="9 10" key="1">
    <citation type="submission" date="2019-08" db="EMBL/GenBank/DDBJ databases">
        <title>In-depth cultivation of the pig gut microbiome towards novel bacterial diversity and tailored functional studies.</title>
        <authorList>
            <person name="Wylensek D."/>
            <person name="Hitch T.C.A."/>
            <person name="Clavel T."/>
        </authorList>
    </citation>
    <scope>NUCLEOTIDE SEQUENCE [LARGE SCALE GENOMIC DNA]</scope>
    <source>
        <strain evidence="9 10">WCA3-601-WT-6J</strain>
    </source>
</reference>
<comment type="subcellular location">
    <subcellularLocation>
        <location evidence="1 7">Cell membrane</location>
        <topology evidence="1 7">Multi-pass membrane protein</topology>
    </subcellularLocation>
</comment>
<feature type="transmembrane region" description="Helical" evidence="7">
    <location>
        <begin position="266"/>
        <end position="286"/>
    </location>
</feature>
<dbReference type="Gene3D" id="1.10.3720.10">
    <property type="entry name" value="MetI-like"/>
    <property type="match status" value="1"/>
</dbReference>
<dbReference type="PANTHER" id="PTHR43005">
    <property type="entry name" value="BLR7065 PROTEIN"/>
    <property type="match status" value="1"/>
</dbReference>
<feature type="domain" description="ABC transmembrane type-1" evidence="8">
    <location>
        <begin position="71"/>
        <end position="285"/>
    </location>
</feature>
<accession>A0A6I2U6P0</accession>
<comment type="caution">
    <text evidence="9">The sequence shown here is derived from an EMBL/GenBank/DDBJ whole genome shotgun (WGS) entry which is preliminary data.</text>
</comment>
<feature type="transmembrane region" description="Helical" evidence="7">
    <location>
        <begin position="75"/>
        <end position="96"/>
    </location>
</feature>
<evidence type="ECO:0000256" key="3">
    <source>
        <dbReference type="ARBA" id="ARBA00022475"/>
    </source>
</evidence>
<dbReference type="Pfam" id="PF00528">
    <property type="entry name" value="BPD_transp_1"/>
    <property type="match status" value="1"/>
</dbReference>
<organism evidence="9 10">
    <name type="scientific">Ruthenibacterium lactatiformans</name>
    <dbReference type="NCBI Taxonomy" id="1550024"/>
    <lineage>
        <taxon>Bacteria</taxon>
        <taxon>Bacillati</taxon>
        <taxon>Bacillota</taxon>
        <taxon>Clostridia</taxon>
        <taxon>Eubacteriales</taxon>
        <taxon>Oscillospiraceae</taxon>
        <taxon>Ruthenibacterium</taxon>
    </lineage>
</organism>
<feature type="transmembrane region" description="Helical" evidence="7">
    <location>
        <begin position="108"/>
        <end position="129"/>
    </location>
</feature>
<gene>
    <name evidence="9" type="ORF">FYJ76_03360</name>
</gene>
<dbReference type="InterPro" id="IPR035906">
    <property type="entry name" value="MetI-like_sf"/>
</dbReference>
<keyword evidence="4 7" id="KW-0812">Transmembrane</keyword>
<keyword evidence="2 7" id="KW-0813">Transport</keyword>
<feature type="transmembrane region" description="Helical" evidence="7">
    <location>
        <begin position="12"/>
        <end position="40"/>
    </location>
</feature>
<evidence type="ECO:0000256" key="5">
    <source>
        <dbReference type="ARBA" id="ARBA00022989"/>
    </source>
</evidence>
<evidence type="ECO:0000259" key="8">
    <source>
        <dbReference type="PROSITE" id="PS50928"/>
    </source>
</evidence>
<evidence type="ECO:0000256" key="7">
    <source>
        <dbReference type="RuleBase" id="RU363032"/>
    </source>
</evidence>
<evidence type="ECO:0000313" key="9">
    <source>
        <dbReference type="EMBL" id="MST90981.1"/>
    </source>
</evidence>
<dbReference type="InterPro" id="IPR000515">
    <property type="entry name" value="MetI-like"/>
</dbReference>
<dbReference type="GO" id="GO:0055085">
    <property type="term" value="P:transmembrane transport"/>
    <property type="evidence" value="ECO:0007669"/>
    <property type="project" value="InterPro"/>
</dbReference>
<dbReference type="CDD" id="cd06261">
    <property type="entry name" value="TM_PBP2"/>
    <property type="match status" value="1"/>
</dbReference>
<dbReference type="PROSITE" id="PS50928">
    <property type="entry name" value="ABC_TM1"/>
    <property type="match status" value="1"/>
</dbReference>
<protein>
    <submittedName>
        <fullName evidence="9">Sugar ABC transporter permease</fullName>
    </submittedName>
</protein>
<keyword evidence="6 7" id="KW-0472">Membrane</keyword>
<keyword evidence="3" id="KW-1003">Cell membrane</keyword>
<evidence type="ECO:0000256" key="1">
    <source>
        <dbReference type="ARBA" id="ARBA00004651"/>
    </source>
</evidence>
<dbReference type="SUPFAM" id="SSF161098">
    <property type="entry name" value="MetI-like"/>
    <property type="match status" value="1"/>
</dbReference>
<evidence type="ECO:0000313" key="10">
    <source>
        <dbReference type="Proteomes" id="UP000431913"/>
    </source>
</evidence>